<keyword evidence="2" id="KW-1185">Reference proteome</keyword>
<evidence type="ECO:0000313" key="1">
    <source>
        <dbReference type="EMBL" id="KAI3916918.1"/>
    </source>
</evidence>
<feature type="non-terminal residue" evidence="1">
    <location>
        <position position="1"/>
    </location>
</feature>
<feature type="non-terminal residue" evidence="1">
    <location>
        <position position="89"/>
    </location>
</feature>
<organism evidence="1 2">
    <name type="scientific">Papaver atlanticum</name>
    <dbReference type="NCBI Taxonomy" id="357466"/>
    <lineage>
        <taxon>Eukaryota</taxon>
        <taxon>Viridiplantae</taxon>
        <taxon>Streptophyta</taxon>
        <taxon>Embryophyta</taxon>
        <taxon>Tracheophyta</taxon>
        <taxon>Spermatophyta</taxon>
        <taxon>Magnoliopsida</taxon>
        <taxon>Ranunculales</taxon>
        <taxon>Papaveraceae</taxon>
        <taxon>Papaveroideae</taxon>
        <taxon>Papaver</taxon>
    </lineage>
</organism>
<dbReference type="Proteomes" id="UP001202328">
    <property type="component" value="Unassembled WGS sequence"/>
</dbReference>
<accession>A0AAD4XJV8</accession>
<dbReference type="AlphaFoldDB" id="A0AAD4XJV8"/>
<reference evidence="1" key="1">
    <citation type="submission" date="2022-04" db="EMBL/GenBank/DDBJ databases">
        <title>A functionally conserved STORR gene fusion in Papaver species that diverged 16.8 million years ago.</title>
        <authorList>
            <person name="Catania T."/>
        </authorList>
    </citation>
    <scope>NUCLEOTIDE SEQUENCE</scope>
    <source>
        <strain evidence="1">S-188037</strain>
    </source>
</reference>
<dbReference type="EMBL" id="JAJJMB010009041">
    <property type="protein sequence ID" value="KAI3916918.1"/>
    <property type="molecule type" value="Genomic_DNA"/>
</dbReference>
<gene>
    <name evidence="1" type="ORF">MKW98_014379</name>
</gene>
<evidence type="ECO:0000313" key="2">
    <source>
        <dbReference type="Proteomes" id="UP001202328"/>
    </source>
</evidence>
<name>A0AAD4XJV8_9MAGN</name>
<comment type="caution">
    <text evidence="1">The sequence shown here is derived from an EMBL/GenBank/DDBJ whole genome shotgun (WGS) entry which is preliminary data.</text>
</comment>
<protein>
    <submittedName>
        <fullName evidence="1">Uncharacterized protein</fullName>
    </submittedName>
</protein>
<proteinExistence type="predicted"/>
<sequence length="89" mass="10189">VQADAISDNHEETVEDFVRRLKAWADGNDMHNHKCTSLLAGYDLVPEKGFEPRIFFLCSRFYETVSATFQKDKYWTATGGVFAYQFSIG</sequence>